<evidence type="ECO:0000313" key="23">
    <source>
        <dbReference type="EMBL" id="ADP82816.1"/>
    </source>
</evidence>
<organism evidence="23 24">
    <name type="scientific">Pseudofrankia inefficax (strain DSM 45817 / CECT 9037 / DDB 130130 / EuI1c)</name>
    <name type="common">Frankia inefficax</name>
    <dbReference type="NCBI Taxonomy" id="298654"/>
    <lineage>
        <taxon>Bacteria</taxon>
        <taxon>Bacillati</taxon>
        <taxon>Actinomycetota</taxon>
        <taxon>Actinomycetes</taxon>
        <taxon>Frankiales</taxon>
        <taxon>Frankiaceae</taxon>
        <taxon>Pseudofrankia</taxon>
    </lineage>
</organism>
<dbReference type="Gene3D" id="3.50.30.30">
    <property type="match status" value="1"/>
</dbReference>
<feature type="compositionally biased region" description="Low complexity" evidence="21">
    <location>
        <begin position="58"/>
        <end position="76"/>
    </location>
</feature>
<dbReference type="PROSITE" id="PS51318">
    <property type="entry name" value="TAT"/>
    <property type="match status" value="1"/>
</dbReference>
<feature type="region of interest" description="Disordered" evidence="21">
    <location>
        <begin position="1"/>
        <end position="39"/>
    </location>
</feature>
<keyword evidence="9" id="KW-0479">Metal-binding</keyword>
<evidence type="ECO:0000256" key="11">
    <source>
        <dbReference type="ARBA" id="ARBA00022801"/>
    </source>
</evidence>
<evidence type="ECO:0000256" key="17">
    <source>
        <dbReference type="ARBA" id="ARBA00023180"/>
    </source>
</evidence>
<dbReference type="AlphaFoldDB" id="E3J0P7"/>
<dbReference type="EMBL" id="CP002299">
    <property type="protein sequence ID" value="ADP82816.1"/>
    <property type="molecule type" value="Genomic_DNA"/>
</dbReference>
<keyword evidence="16" id="KW-0865">Zymogen</keyword>
<dbReference type="Proteomes" id="UP000002484">
    <property type="component" value="Chromosome"/>
</dbReference>
<dbReference type="InterPro" id="IPR039866">
    <property type="entry name" value="CPQ"/>
</dbReference>
<dbReference type="RefSeq" id="WP_013425934.1">
    <property type="nucleotide sequence ID" value="NC_014666.1"/>
</dbReference>
<gene>
    <name evidence="23" type="ordered locus">FraEuI1c_4826</name>
</gene>
<protein>
    <recommendedName>
        <fullName evidence="5">Carboxypeptidase Q</fullName>
    </recommendedName>
    <alternativeName>
        <fullName evidence="20">Plasma glutamate carboxypeptidase</fullName>
    </alternativeName>
</protein>
<keyword evidence="17" id="KW-0325">Glycoprotein</keyword>
<dbReference type="PANTHER" id="PTHR12053:SF3">
    <property type="entry name" value="CARBOXYPEPTIDASE Q"/>
    <property type="match status" value="1"/>
</dbReference>
<dbReference type="InterPro" id="IPR007484">
    <property type="entry name" value="Peptidase_M28"/>
</dbReference>
<dbReference type="PANTHER" id="PTHR12053">
    <property type="entry name" value="PROTEASE FAMILY M28 PLASMA GLUTAMATE CARBOXYPEPTIDASE-RELATED"/>
    <property type="match status" value="1"/>
</dbReference>
<dbReference type="GO" id="GO:0046872">
    <property type="term" value="F:metal ion binding"/>
    <property type="evidence" value="ECO:0007669"/>
    <property type="project" value="UniProtKB-KW"/>
</dbReference>
<sequence>MTGPREGSDDTAAGRPAAAGGSGPRGGGRRLSRPAPDRREFLGTALGAAVVTAGAAAGCGPAGRGSVPATTASARATPPPVEEMMSWIEQVVARGVRRPGYAADAWTEGFVAQKFRDFGLVDVHTEPVAVTRWEPSRYALTATPAGAPARALECFPLPHAAPATGLEAQLASFDAARPGGVAGRAALVDARPLALPPAVPAGLGSAPKDLSRRVYDPDGTFAGETQVLPLAGTSDAVTDPAAQAGAVAFIGCLVGYPGGGHRYYFPYSGRSTALPGVWIGEDDGRWLRDQLARGPVRIRLDVATATAPARSDNVVGDLPGPPGDDELVLVGSHHDGPWASAVEDGSGIAMVLAQARYWSRVPAADRPHRMRFILQGGHFFGGAGLVDYVAKHSAELAKVVVEVHLEHAARDIAASGGRLTATGRCVPRWFFTSRIPELESTVYDALVAERLGRSMLLAPDAFGPMPLSDGALYYPAGVPIVQFLSAPWYLFDEADTVDKVDQDSLLPITRAVIRILGATRTMTAAGLRAARVAGPPPSGSPS</sequence>
<evidence type="ECO:0000256" key="10">
    <source>
        <dbReference type="ARBA" id="ARBA00022729"/>
    </source>
</evidence>
<keyword evidence="24" id="KW-1185">Reference proteome</keyword>
<comment type="subcellular location">
    <subcellularLocation>
        <location evidence="1">Endoplasmic reticulum</location>
    </subcellularLocation>
    <subcellularLocation>
        <location evidence="3">Golgi apparatus</location>
    </subcellularLocation>
    <subcellularLocation>
        <location evidence="2">Lysosome</location>
    </subcellularLocation>
    <subcellularLocation>
        <location evidence="4">Secreted</location>
    </subcellularLocation>
</comment>
<dbReference type="KEGG" id="fri:FraEuI1c_4826"/>
<evidence type="ECO:0000256" key="2">
    <source>
        <dbReference type="ARBA" id="ARBA00004371"/>
    </source>
</evidence>
<evidence type="ECO:0000256" key="19">
    <source>
        <dbReference type="ARBA" id="ARBA00025833"/>
    </source>
</evidence>
<keyword evidence="10" id="KW-0732">Signal</keyword>
<keyword evidence="6" id="KW-0964">Secreted</keyword>
<evidence type="ECO:0000259" key="22">
    <source>
        <dbReference type="Pfam" id="PF04389"/>
    </source>
</evidence>
<dbReference type="HOGENOM" id="CLU_051345_0_0_11"/>
<keyword evidence="13" id="KW-0862">Zinc</keyword>
<comment type="subunit">
    <text evidence="19">Homodimer. The monomeric form is inactive while the homodimer is active.</text>
</comment>
<evidence type="ECO:0000256" key="5">
    <source>
        <dbReference type="ARBA" id="ARBA00014116"/>
    </source>
</evidence>
<dbReference type="InterPro" id="IPR006311">
    <property type="entry name" value="TAT_signal"/>
</dbReference>
<evidence type="ECO:0000256" key="7">
    <source>
        <dbReference type="ARBA" id="ARBA00022645"/>
    </source>
</evidence>
<dbReference type="InParanoid" id="E3J0P7"/>
<keyword evidence="8" id="KW-0645">Protease</keyword>
<keyword evidence="14" id="KW-0333">Golgi apparatus</keyword>
<name>E3J0P7_PSEI1</name>
<reference evidence="23 24" key="1">
    <citation type="submission" date="2010-10" db="EMBL/GenBank/DDBJ databases">
        <title>Complete sequence of Frankia sp. EuI1c.</title>
        <authorList>
            <consortium name="US DOE Joint Genome Institute"/>
            <person name="Lucas S."/>
            <person name="Copeland A."/>
            <person name="Lapidus A."/>
            <person name="Cheng J.-F."/>
            <person name="Bruce D."/>
            <person name="Goodwin L."/>
            <person name="Pitluck S."/>
            <person name="Chertkov O."/>
            <person name="Detter J.C."/>
            <person name="Han C."/>
            <person name="Tapia R."/>
            <person name="Land M."/>
            <person name="Hauser L."/>
            <person name="Jeffries C."/>
            <person name="Kyrpides N."/>
            <person name="Ivanova N."/>
            <person name="Mikhailova N."/>
            <person name="Beauchemin N."/>
            <person name="Sen A."/>
            <person name="Sur S.A."/>
            <person name="Gtari M."/>
            <person name="Wall L."/>
            <person name="Tisa L."/>
            <person name="Woyke T."/>
        </authorList>
    </citation>
    <scope>NUCLEOTIDE SEQUENCE [LARGE SCALE GENOMIC DNA]</scope>
    <source>
        <strain evidence="24">DSM 45817 / CECT 9037 / EuI1c</strain>
    </source>
</reference>
<dbReference type="GO" id="GO:0070573">
    <property type="term" value="F:metallodipeptidase activity"/>
    <property type="evidence" value="ECO:0007669"/>
    <property type="project" value="InterPro"/>
</dbReference>
<evidence type="ECO:0000256" key="6">
    <source>
        <dbReference type="ARBA" id="ARBA00022525"/>
    </source>
</evidence>
<evidence type="ECO:0000256" key="13">
    <source>
        <dbReference type="ARBA" id="ARBA00022833"/>
    </source>
</evidence>
<keyword evidence="7" id="KW-0121">Carboxypeptidase</keyword>
<evidence type="ECO:0000313" key="24">
    <source>
        <dbReference type="Proteomes" id="UP000002484"/>
    </source>
</evidence>
<feature type="region of interest" description="Disordered" evidence="21">
    <location>
        <begin position="58"/>
        <end position="79"/>
    </location>
</feature>
<evidence type="ECO:0000256" key="16">
    <source>
        <dbReference type="ARBA" id="ARBA00023145"/>
    </source>
</evidence>
<dbReference type="SUPFAM" id="SSF53187">
    <property type="entry name" value="Zn-dependent exopeptidases"/>
    <property type="match status" value="1"/>
</dbReference>
<dbReference type="GO" id="GO:0005764">
    <property type="term" value="C:lysosome"/>
    <property type="evidence" value="ECO:0007669"/>
    <property type="project" value="UniProtKB-SubCell"/>
</dbReference>
<dbReference type="Pfam" id="PF04389">
    <property type="entry name" value="Peptidase_M28"/>
    <property type="match status" value="1"/>
</dbReference>
<evidence type="ECO:0000256" key="12">
    <source>
        <dbReference type="ARBA" id="ARBA00022824"/>
    </source>
</evidence>
<dbReference type="eggNOG" id="COG2234">
    <property type="taxonomic scope" value="Bacteria"/>
</dbReference>
<feature type="domain" description="Peptidase M28" evidence="22">
    <location>
        <begin position="313"/>
        <end position="513"/>
    </location>
</feature>
<dbReference type="Gene3D" id="3.40.630.10">
    <property type="entry name" value="Zn peptidases"/>
    <property type="match status" value="1"/>
</dbReference>
<evidence type="ECO:0000256" key="4">
    <source>
        <dbReference type="ARBA" id="ARBA00004613"/>
    </source>
</evidence>
<keyword evidence="15" id="KW-0482">Metalloprotease</keyword>
<keyword evidence="18" id="KW-0458">Lysosome</keyword>
<proteinExistence type="predicted"/>
<evidence type="ECO:0000256" key="8">
    <source>
        <dbReference type="ARBA" id="ARBA00022670"/>
    </source>
</evidence>
<evidence type="ECO:0000256" key="20">
    <source>
        <dbReference type="ARBA" id="ARBA00033328"/>
    </source>
</evidence>
<evidence type="ECO:0000256" key="3">
    <source>
        <dbReference type="ARBA" id="ARBA00004555"/>
    </source>
</evidence>
<keyword evidence="11" id="KW-0378">Hydrolase</keyword>
<dbReference type="STRING" id="298654.FraEuI1c_4826"/>
<evidence type="ECO:0000256" key="1">
    <source>
        <dbReference type="ARBA" id="ARBA00004240"/>
    </source>
</evidence>
<dbReference type="GO" id="GO:0006508">
    <property type="term" value="P:proteolysis"/>
    <property type="evidence" value="ECO:0007669"/>
    <property type="project" value="UniProtKB-KW"/>
</dbReference>
<dbReference type="GO" id="GO:0004180">
    <property type="term" value="F:carboxypeptidase activity"/>
    <property type="evidence" value="ECO:0007669"/>
    <property type="project" value="UniProtKB-KW"/>
</dbReference>
<evidence type="ECO:0000256" key="14">
    <source>
        <dbReference type="ARBA" id="ARBA00023034"/>
    </source>
</evidence>
<evidence type="ECO:0000256" key="21">
    <source>
        <dbReference type="SAM" id="MobiDB-lite"/>
    </source>
</evidence>
<keyword evidence="12" id="KW-0256">Endoplasmic reticulum</keyword>
<evidence type="ECO:0000256" key="15">
    <source>
        <dbReference type="ARBA" id="ARBA00023049"/>
    </source>
</evidence>
<accession>E3J0P7</accession>
<evidence type="ECO:0000256" key="9">
    <source>
        <dbReference type="ARBA" id="ARBA00022723"/>
    </source>
</evidence>
<evidence type="ECO:0000256" key="18">
    <source>
        <dbReference type="ARBA" id="ARBA00023228"/>
    </source>
</evidence>
<dbReference type="GO" id="GO:0005576">
    <property type="term" value="C:extracellular region"/>
    <property type="evidence" value="ECO:0007669"/>
    <property type="project" value="UniProtKB-SubCell"/>
</dbReference>